<evidence type="ECO:0000256" key="2">
    <source>
        <dbReference type="ARBA" id="ARBA00023043"/>
    </source>
</evidence>
<dbReference type="SUPFAM" id="SSF48403">
    <property type="entry name" value="Ankyrin repeat"/>
    <property type="match status" value="1"/>
</dbReference>
<dbReference type="SMART" id="SM00248">
    <property type="entry name" value="ANK"/>
    <property type="match status" value="3"/>
</dbReference>
<organism evidence="5 6">
    <name type="scientific">Enhygromyxa salina</name>
    <dbReference type="NCBI Taxonomy" id="215803"/>
    <lineage>
        <taxon>Bacteria</taxon>
        <taxon>Pseudomonadati</taxon>
        <taxon>Myxococcota</taxon>
        <taxon>Polyangia</taxon>
        <taxon>Nannocystales</taxon>
        <taxon>Nannocystaceae</taxon>
        <taxon>Enhygromyxa</taxon>
    </lineage>
</organism>
<gene>
    <name evidence="5" type="ORF">ENSA5_64680</name>
</gene>
<evidence type="ECO:0000256" key="4">
    <source>
        <dbReference type="SAM" id="MobiDB-lite"/>
    </source>
</evidence>
<keyword evidence="6" id="KW-1185">Reference proteome</keyword>
<proteinExistence type="predicted"/>
<comment type="caution">
    <text evidence="5">The sequence shown here is derived from an EMBL/GenBank/DDBJ whole genome shotgun (WGS) entry which is preliminary data.</text>
</comment>
<feature type="region of interest" description="Disordered" evidence="4">
    <location>
        <begin position="522"/>
        <end position="541"/>
    </location>
</feature>
<dbReference type="GO" id="GO:0004842">
    <property type="term" value="F:ubiquitin-protein transferase activity"/>
    <property type="evidence" value="ECO:0007669"/>
    <property type="project" value="TreeGrafter"/>
</dbReference>
<dbReference type="OrthoDB" id="5489406at2"/>
<protein>
    <submittedName>
        <fullName evidence="5">Ankyrin repeats (3 copies)</fullName>
    </submittedName>
</protein>
<dbReference type="InterPro" id="IPR036770">
    <property type="entry name" value="Ankyrin_rpt-contain_sf"/>
</dbReference>
<feature type="repeat" description="ANK" evidence="3">
    <location>
        <begin position="407"/>
        <end position="439"/>
    </location>
</feature>
<evidence type="ECO:0000256" key="1">
    <source>
        <dbReference type="ARBA" id="ARBA00022737"/>
    </source>
</evidence>
<dbReference type="GO" id="GO:0085020">
    <property type="term" value="P:protein K6-linked ubiquitination"/>
    <property type="evidence" value="ECO:0007669"/>
    <property type="project" value="TreeGrafter"/>
</dbReference>
<dbReference type="Gene3D" id="3.80.10.10">
    <property type="entry name" value="Ribonuclease Inhibitor"/>
    <property type="match status" value="1"/>
</dbReference>
<evidence type="ECO:0000313" key="5">
    <source>
        <dbReference type="EMBL" id="PRP90454.1"/>
    </source>
</evidence>
<dbReference type="RefSeq" id="WP_106395636.1">
    <property type="nucleotide sequence ID" value="NZ_PVNK01000281.1"/>
</dbReference>
<feature type="repeat" description="ANK" evidence="3">
    <location>
        <begin position="440"/>
        <end position="473"/>
    </location>
</feature>
<dbReference type="Gene3D" id="1.25.40.20">
    <property type="entry name" value="Ankyrin repeat-containing domain"/>
    <property type="match status" value="2"/>
</dbReference>
<accession>A0A2S9XC67</accession>
<dbReference type="PROSITE" id="PS50088">
    <property type="entry name" value="ANK_REPEAT"/>
    <property type="match status" value="2"/>
</dbReference>
<name>A0A2S9XC67_9BACT</name>
<reference evidence="5 6" key="1">
    <citation type="submission" date="2018-03" db="EMBL/GenBank/DDBJ databases">
        <title>Draft Genome Sequences of the Obligatory Marine Myxobacteria Enhygromyxa salina SWB005.</title>
        <authorList>
            <person name="Poehlein A."/>
            <person name="Moghaddam J.A."/>
            <person name="Harms H."/>
            <person name="Alanjari M."/>
            <person name="Koenig G.M."/>
            <person name="Daniel R."/>
            <person name="Schaeberle T.F."/>
        </authorList>
    </citation>
    <scope>NUCLEOTIDE SEQUENCE [LARGE SCALE GENOMIC DNA]</scope>
    <source>
        <strain evidence="5 6">SWB005</strain>
    </source>
</reference>
<keyword evidence="1" id="KW-0677">Repeat</keyword>
<dbReference type="InterPro" id="IPR032675">
    <property type="entry name" value="LRR_dom_sf"/>
</dbReference>
<dbReference type="Proteomes" id="UP000237968">
    <property type="component" value="Unassembled WGS sequence"/>
</dbReference>
<dbReference type="Pfam" id="PF12796">
    <property type="entry name" value="Ank_2"/>
    <property type="match status" value="1"/>
</dbReference>
<keyword evidence="2 3" id="KW-0040">ANK repeat</keyword>
<dbReference type="InterPro" id="IPR002110">
    <property type="entry name" value="Ankyrin_rpt"/>
</dbReference>
<dbReference type="PANTHER" id="PTHR24171:SF8">
    <property type="entry name" value="BRCA1-ASSOCIATED RING DOMAIN PROTEIN 1"/>
    <property type="match status" value="1"/>
</dbReference>
<evidence type="ECO:0000313" key="6">
    <source>
        <dbReference type="Proteomes" id="UP000237968"/>
    </source>
</evidence>
<dbReference type="PANTHER" id="PTHR24171">
    <property type="entry name" value="ANKYRIN REPEAT DOMAIN-CONTAINING PROTEIN 39-RELATED"/>
    <property type="match status" value="1"/>
</dbReference>
<evidence type="ECO:0000256" key="3">
    <source>
        <dbReference type="PROSITE-ProRule" id="PRU00023"/>
    </source>
</evidence>
<dbReference type="EMBL" id="PVNK01000281">
    <property type="protein sequence ID" value="PRP90454.1"/>
    <property type="molecule type" value="Genomic_DNA"/>
</dbReference>
<dbReference type="PROSITE" id="PS50297">
    <property type="entry name" value="ANK_REP_REGION"/>
    <property type="match status" value="1"/>
</dbReference>
<sequence>MSEELEFRRRLAELERRFLRPERADLDELAAAIEYRGRDPGAAVWQRAIDAGRLPPGWADEPNRRFRATRAELEQLGLIERGRGGPRHVRLATPATARAALLFASDPEGLAAAEGLARALVSRFEIWGCPPATRVVWRLAGNPVAHRQAKPRSLGALGPAVACLRAVLGGPERIYEPPHVHRRFQVVVDALFWSRRWQQLAPSELPARVPGPAGELEVPPALVGRTLAELQNPLESWLALARTGYGLAGVRVEPGRGGEATIELAAPFPAARTALVSKNKPEAARALWSRQLTALRLACARGDVGWLRRELPLLPGDDEPGQPRLIQFAAYGGPSALAALAEHRALELDARDPLGRSALMLAAALPSAGPAGALAAEVDVPISEIVGAAACEWLLGAGADSEARDRRAWTALHFAIDARRPRCAAALIEGGAQVDAIDHRGRTPLMLALSTEPMASLVELLLRAGADADARDHHGWSPLHYLAAVTAGEGQLALARGLVAHGARPSRDRAGRSPADLCRLQGVEPRDGGPFDPRTAVAAGPGPRARIVEPTLVTRLVDGLVPAPPDPSEADDRRERATADWMIWADWLQSRGDPRGQLVATSLACARVGRRKRRPMLDELARLELRASGLTHAAIDCADPRAPIRPTPIGLTWTHGFVTAARLSSLDWDPGPRPSDRLRAAAQIAEAARMLLTHEPLLAELRVAVVGAEAWDQVIAALATIDPAPRLRRLVLDHLPARLPALGGLARSFPALRSLWLLATSNLSFGALRWAGPRDLRVRQAKSSGATQRGFDLELALPDLSHLDFGLPIDNGTSEAELHGVARMLGTLASVRHLRLAPLDQDHAASLIPSPLISRLRTLELAGVRGSALETLVLRADALRGLERIRVAVASELSERDRELTEQLRRELPRLELDTGPS</sequence>
<dbReference type="AlphaFoldDB" id="A0A2S9XC67"/>